<dbReference type="EMBL" id="LSMT01000176">
    <property type="protein sequence ID" value="PFX24444.1"/>
    <property type="molecule type" value="Genomic_DNA"/>
</dbReference>
<dbReference type="Proteomes" id="UP000225706">
    <property type="component" value="Unassembled WGS sequence"/>
</dbReference>
<comment type="caution">
    <text evidence="5">The sequence shown here is derived from an EMBL/GenBank/DDBJ whole genome shotgun (WGS) entry which is preliminary data.</text>
</comment>
<evidence type="ECO:0000313" key="5">
    <source>
        <dbReference type="EMBL" id="PFX24444.1"/>
    </source>
</evidence>
<protein>
    <recommendedName>
        <fullName evidence="4">HECT domain-containing protein</fullName>
    </recommendedName>
</protein>
<organism evidence="5 6">
    <name type="scientific">Stylophora pistillata</name>
    <name type="common">Smooth cauliflower coral</name>
    <dbReference type="NCBI Taxonomy" id="50429"/>
    <lineage>
        <taxon>Eukaryota</taxon>
        <taxon>Metazoa</taxon>
        <taxon>Cnidaria</taxon>
        <taxon>Anthozoa</taxon>
        <taxon>Hexacorallia</taxon>
        <taxon>Scleractinia</taxon>
        <taxon>Astrocoeniina</taxon>
        <taxon>Pocilloporidae</taxon>
        <taxon>Stylophora</taxon>
    </lineage>
</organism>
<dbReference type="InterPro" id="IPR000569">
    <property type="entry name" value="HECT_dom"/>
</dbReference>
<feature type="region of interest" description="Disordered" evidence="3">
    <location>
        <begin position="501"/>
        <end position="532"/>
    </location>
</feature>
<evidence type="ECO:0000256" key="3">
    <source>
        <dbReference type="SAM" id="MobiDB-lite"/>
    </source>
</evidence>
<dbReference type="InterPro" id="IPR035983">
    <property type="entry name" value="Hect_E3_ubiquitin_ligase"/>
</dbReference>
<feature type="domain" description="HECT" evidence="4">
    <location>
        <begin position="139"/>
        <end position="174"/>
    </location>
</feature>
<evidence type="ECO:0000256" key="1">
    <source>
        <dbReference type="ARBA" id="ARBA00022786"/>
    </source>
</evidence>
<reference evidence="6" key="1">
    <citation type="journal article" date="2017" name="bioRxiv">
        <title>Comparative analysis of the genomes of Stylophora pistillata and Acropora digitifera provides evidence for extensive differences between species of corals.</title>
        <authorList>
            <person name="Voolstra C.R."/>
            <person name="Li Y."/>
            <person name="Liew Y.J."/>
            <person name="Baumgarten S."/>
            <person name="Zoccola D."/>
            <person name="Flot J.-F."/>
            <person name="Tambutte S."/>
            <person name="Allemand D."/>
            <person name="Aranda M."/>
        </authorList>
    </citation>
    <scope>NUCLEOTIDE SEQUENCE [LARGE SCALE GENOMIC DNA]</scope>
</reference>
<feature type="compositionally biased region" description="Basic and acidic residues" evidence="3">
    <location>
        <begin position="523"/>
        <end position="532"/>
    </location>
</feature>
<comment type="caution">
    <text evidence="2">Lacks conserved residue(s) required for the propagation of feature annotation.</text>
</comment>
<dbReference type="STRING" id="50429.A0A2B4S183"/>
<dbReference type="PANTHER" id="PTHR21301">
    <property type="entry name" value="REVERSE TRANSCRIPTASE"/>
    <property type="match status" value="1"/>
</dbReference>
<dbReference type="PROSITE" id="PS50237">
    <property type="entry name" value="HECT"/>
    <property type="match status" value="1"/>
</dbReference>
<accession>A0A2B4S183</accession>
<evidence type="ECO:0000256" key="2">
    <source>
        <dbReference type="PROSITE-ProRule" id="PRU00104"/>
    </source>
</evidence>
<keyword evidence="1 2" id="KW-0833">Ubl conjugation pathway</keyword>
<feature type="region of interest" description="Disordered" evidence="3">
    <location>
        <begin position="398"/>
        <end position="421"/>
    </location>
</feature>
<feature type="compositionally biased region" description="Low complexity" evidence="3">
    <location>
        <begin position="409"/>
        <end position="421"/>
    </location>
</feature>
<dbReference type="GO" id="GO:0004842">
    <property type="term" value="F:ubiquitin-protein transferase activity"/>
    <property type="evidence" value="ECO:0007669"/>
    <property type="project" value="InterPro"/>
</dbReference>
<dbReference type="AlphaFoldDB" id="A0A2B4S183"/>
<keyword evidence="6" id="KW-1185">Reference proteome</keyword>
<sequence>MMFSDVIFDITFPGGLSVFQSFGRFLPLSNVGGLTVGATDLLNCSLSIPQFVHVFNIEMTPAFSPTSTNIKPSGSEIFTRLDGSTSLDVASVKGEAPLSQILKNFSTTHIDDQRPIYLEVHRSAIWKRALTFYKQAMGEPYKLKQRLSIGFDGEEGIDAGALRVEFFCEVLQEMNKRLFEGDECHRVPKKTFHGGTNYAIAGMMIGHSLLQNGPAFPCMPKAIYSYITTGCIEIALNQLPTIGDIPLDASTSNLHEFICKWLSRRALSTCPQMIPLWSRYIDNTFTAVRHKEFDAFHHPLNIQNTDRQFTREIQENGKVPFLHGLVSCDDNPLKTTVNRKLTYTDTSLDESSFNPKSHKATIIRPLTRCTQLVCNTTDSSSDNNKYLFRVFSKNNNNDDFIQRNTHRPTTTTKTNDSTTSTATATIPYRKGMSENISHLLQPINIRIAHKSITTLRQLLTYIKEKDEPRNRQGAIYKINCSDCQASYVRETGRNLATRLTEHRQATRKGDVNHIPEHHRHTNHNIDWDSRNA</sequence>
<dbReference type="Pfam" id="PF26215">
    <property type="entry name" value="HTH_animal"/>
    <property type="match status" value="1"/>
</dbReference>
<dbReference type="InterPro" id="IPR058912">
    <property type="entry name" value="HTH_animal"/>
</dbReference>
<name>A0A2B4S183_STYPI</name>
<feature type="compositionally biased region" description="Basic and acidic residues" evidence="3">
    <location>
        <begin position="501"/>
        <end position="515"/>
    </location>
</feature>
<evidence type="ECO:0000313" key="6">
    <source>
        <dbReference type="Proteomes" id="UP000225706"/>
    </source>
</evidence>
<proteinExistence type="predicted"/>
<evidence type="ECO:0000259" key="4">
    <source>
        <dbReference type="PROSITE" id="PS50237"/>
    </source>
</evidence>
<dbReference type="PANTHER" id="PTHR21301:SF11">
    <property type="entry name" value="GIY-YIG DOMAIN-CONTAINING PROTEIN"/>
    <property type="match status" value="1"/>
</dbReference>
<dbReference type="SUPFAM" id="SSF56204">
    <property type="entry name" value="Hect, E3 ligase catalytic domain"/>
    <property type="match status" value="1"/>
</dbReference>
<gene>
    <name evidence="5" type="ORF">AWC38_SpisGene10962</name>
</gene>
<dbReference type="Gene3D" id="3.90.1750.10">
    <property type="entry name" value="Hect, E3 ligase catalytic domains"/>
    <property type="match status" value="1"/>
</dbReference>